<accession>G7Y5M7</accession>
<dbReference type="GO" id="GO:0071108">
    <property type="term" value="P:protein K48-linked deubiquitination"/>
    <property type="evidence" value="ECO:0007669"/>
    <property type="project" value="TreeGrafter"/>
</dbReference>
<dbReference type="GO" id="GO:1990380">
    <property type="term" value="F:K48-linked deubiquitinase activity"/>
    <property type="evidence" value="ECO:0007669"/>
    <property type="project" value="InterPro"/>
</dbReference>
<feature type="compositionally biased region" description="Basic and acidic residues" evidence="2">
    <location>
        <begin position="1679"/>
        <end position="1700"/>
    </location>
</feature>
<reference evidence="4" key="1">
    <citation type="journal article" date="2011" name="Genome Biol.">
        <title>The draft genome of the carcinogenic human liver fluke Clonorchis sinensis.</title>
        <authorList>
            <person name="Wang X."/>
            <person name="Chen W."/>
            <person name="Huang Y."/>
            <person name="Sun J."/>
            <person name="Men J."/>
            <person name="Liu H."/>
            <person name="Luo F."/>
            <person name="Guo L."/>
            <person name="Lv X."/>
            <person name="Deng C."/>
            <person name="Zhou C."/>
            <person name="Fan Y."/>
            <person name="Li X."/>
            <person name="Huang L."/>
            <person name="Hu Y."/>
            <person name="Liang C."/>
            <person name="Hu X."/>
            <person name="Xu J."/>
            <person name="Yu X."/>
        </authorList>
    </citation>
    <scope>NUCLEOTIDE SEQUENCE [LARGE SCALE GENOMIC DNA]</scope>
    <source>
        <strain evidence="4">Henan</strain>
    </source>
</reference>
<dbReference type="EMBL" id="DF142879">
    <property type="protein sequence ID" value="GAA48263.1"/>
    <property type="molecule type" value="Genomic_DNA"/>
</dbReference>
<evidence type="ECO:0000313" key="4">
    <source>
        <dbReference type="EMBL" id="GAA48263.1"/>
    </source>
</evidence>
<dbReference type="Pfam" id="PF04424">
    <property type="entry name" value="MINDY_DUB"/>
    <property type="match status" value="1"/>
</dbReference>
<protein>
    <submittedName>
        <fullName evidence="4">Protein FAM63A</fullName>
    </submittedName>
</protein>
<evidence type="ECO:0000313" key="5">
    <source>
        <dbReference type="Proteomes" id="UP000008909"/>
    </source>
</evidence>
<organism evidence="4 5">
    <name type="scientific">Clonorchis sinensis</name>
    <name type="common">Chinese liver fluke</name>
    <dbReference type="NCBI Taxonomy" id="79923"/>
    <lineage>
        <taxon>Eukaryota</taxon>
        <taxon>Metazoa</taxon>
        <taxon>Spiralia</taxon>
        <taxon>Lophotrochozoa</taxon>
        <taxon>Platyhelminthes</taxon>
        <taxon>Trematoda</taxon>
        <taxon>Digenea</taxon>
        <taxon>Opisthorchiida</taxon>
        <taxon>Opisthorchiata</taxon>
        <taxon>Opisthorchiidae</taxon>
        <taxon>Clonorchis</taxon>
    </lineage>
</organism>
<feature type="compositionally biased region" description="Low complexity" evidence="2">
    <location>
        <begin position="846"/>
        <end position="862"/>
    </location>
</feature>
<evidence type="ECO:0000256" key="2">
    <source>
        <dbReference type="SAM" id="MobiDB-lite"/>
    </source>
</evidence>
<feature type="region of interest" description="Disordered" evidence="2">
    <location>
        <begin position="831"/>
        <end position="868"/>
    </location>
</feature>
<keyword evidence="5" id="KW-1185">Reference proteome</keyword>
<feature type="region of interest" description="Disordered" evidence="2">
    <location>
        <begin position="1678"/>
        <end position="1702"/>
    </location>
</feature>
<dbReference type="PROSITE" id="PS00018">
    <property type="entry name" value="EF_HAND_1"/>
    <property type="match status" value="1"/>
</dbReference>
<feature type="region of interest" description="Disordered" evidence="2">
    <location>
        <begin position="62"/>
        <end position="90"/>
    </location>
</feature>
<dbReference type="InterPro" id="IPR007518">
    <property type="entry name" value="MINDY"/>
</dbReference>
<feature type="compositionally biased region" description="Basic and acidic residues" evidence="2">
    <location>
        <begin position="1546"/>
        <end position="1567"/>
    </location>
</feature>
<feature type="compositionally biased region" description="Polar residues" evidence="2">
    <location>
        <begin position="1445"/>
        <end position="1469"/>
    </location>
</feature>
<dbReference type="GO" id="GO:0071944">
    <property type="term" value="C:cell periphery"/>
    <property type="evidence" value="ECO:0007669"/>
    <property type="project" value="TreeGrafter"/>
</dbReference>
<feature type="non-terminal residue" evidence="4">
    <location>
        <position position="1"/>
    </location>
</feature>
<reference key="2">
    <citation type="submission" date="2011-10" db="EMBL/GenBank/DDBJ databases">
        <title>The genome and transcriptome sequence of Clonorchis sinensis provide insights into the carcinogenic liver fluke.</title>
        <authorList>
            <person name="Wang X."/>
            <person name="Huang Y."/>
            <person name="Chen W."/>
            <person name="Liu H."/>
            <person name="Guo L."/>
            <person name="Chen Y."/>
            <person name="Luo F."/>
            <person name="Zhou W."/>
            <person name="Sun J."/>
            <person name="Mao Q."/>
            <person name="Liang P."/>
            <person name="Zhou C."/>
            <person name="Tian Y."/>
            <person name="Men J."/>
            <person name="Lv X."/>
            <person name="Huang L."/>
            <person name="Zhou J."/>
            <person name="Hu Y."/>
            <person name="Li R."/>
            <person name="Zhang F."/>
            <person name="Lei H."/>
            <person name="Li X."/>
            <person name="Hu X."/>
            <person name="Liang C."/>
            <person name="Xu J."/>
            <person name="Wu Z."/>
            <person name="Yu X."/>
        </authorList>
    </citation>
    <scope>NUCLEOTIDE SEQUENCE</scope>
    <source>
        <strain>Henan</strain>
    </source>
</reference>
<dbReference type="InterPro" id="IPR018247">
    <property type="entry name" value="EF_Hand_1_Ca_BS"/>
</dbReference>
<dbReference type="PROSITE" id="PS50222">
    <property type="entry name" value="EF_HAND_2"/>
    <property type="match status" value="1"/>
</dbReference>
<dbReference type="PANTHER" id="PTHR18063">
    <property type="entry name" value="NF-E2 INDUCIBLE PROTEIN"/>
    <property type="match status" value="1"/>
</dbReference>
<feature type="domain" description="EF-hand" evidence="3">
    <location>
        <begin position="202"/>
        <end position="237"/>
    </location>
</feature>
<proteinExistence type="inferred from homology"/>
<dbReference type="PANTHER" id="PTHR18063:SF6">
    <property type="entry name" value="UBIQUITIN CARBOXYL-TERMINAL HYDROLASE"/>
    <property type="match status" value="1"/>
</dbReference>
<sequence>CAVNQVPLSDTGQPYMAILYKHDQNESLLHLQALIHLDWSTSTEILEALLIRNSVRDKNIPNSAKIPRAQSGFNQPNTMEKQRTIRPENRPVSKDSYICPVQKVKIVLKHQTQSQLCEQKQGTELYDSLQRQFAKMRLNVDYEINVKYNTISTSIVEVCSRLLHIRSASASIRQPEVHRGQYLVEVFCDFERFLDPSRDLSAFGKILVAEFNALDTNRDRKVCLKEVSSFLVAFGFKESQAVEIEKALNQYMKANYVVFMRLSNNRSTNAVLRYEWVHYKCGRRVRQLGFFQLPAMNGAVTAELGAISHACIPQTTVLPATIIADPTFRSAAIRELLPGLSTLNRTLATGCMYAVEALGDSDSPKAGVHDDFCGWKTKRKLMSRSPVGKVAHRRYLHINQSNWQTPYTALADFLNSTVPDVPSPTGVTGPPVCGNHPGIDARYVLCTLWKHSFSPKMEVNRLEQHRRGSSLDLWTNRVGVLQDQQLSCARVVVIACFAHRWSLRARYAYQLEQLAHIPTASPLLSLFSFLCPPSFLISANALFHLKSVGSSISVVQSIRRSACPRFEKIQSVARDLVPWSSWFNHPAGVSEQSTISSRLTSLIANGDVVCWRLARMRVGPCGQAASVVSAVSIRQRTRVSDYNVLLTPQKLAVSGNGGCSFEILSLYRMEVTERWSVHDLATNHEGPHQSTYSCWQLLSPLLDETNHCGGLPSTVSPSRRSRHGLEAEKLKQGLNQGRPSPSKSQKGFLVLNVLPVQCSSRSSDIVILVGDVNAKLCRLGSLESHLDGRIGVDSRRTDNVDRLLQLCADQENQAYYSEHVYVLEMDLTTTQTTSSEQSEHSAEPTSECSTLQASTSSSHSDSVNADLPAADDDTVAQHAHAVLSPPSVEPATASTSLCTDVNASQYSSLPIPVSQPKPPATSASEQIKTPTRPSVFSSPNDFIYHIKWISFQGTSRPIITQNENGPCPIIAIGNVLLLRGTMSLPTGTEVLTGQRLVNLLSDILLSHPVTDLDDGQLLNYETTVADAFNLFPSLQTGLDINVRFTGVSAFEFTPALSVFDLFRITLYHGWLVDPANAELISVVSDRSYNQLVERVIELKASADPDKAAQGLLAEDFLAQTASQLTYHGLCELYSAVSDGQLAVFFRNNHYNTIYKTGGRILVLVTDHVLSNEPNIVWEVLNDVDGNTQFVDEAFQLHSPVSSVSENNSVSNNPIHETETAVELVSAPGIKSPEAVTRGKIRISSSSYDVAESGKRRTTSVEELAQACTETSVVGRLSTKMLSRNRTKHFRCRLSIHHPNRPIRHMKLESTNANKMDSDLSLAVQLQLEELKSSNSIGGISEKKVAQVVDRTTEPANGIRESNSILSSDNLPKICSGKVLALAKEELGSGSDLDVALRLQWEEVTRNERNRSEHPSAPARSTADPVDQRRRHSATARHTGAPPRPHTNSRPPTLRVSQRSTSTDSRNYPSFATVPRPSLENITNLLRYGVRFCSVTIAALTFIFESLGLHLSTVILVTAYHCPRHQFPKCGICWLVVMPSSCMSTTDGEKKNLGPKKGELLEDSDQPRSKNRAQDMIQARYCFCYVALSKLTAPRVLNPNYPSFATVPRPSLENITNLLRYGVRFCSVTIAALTFIFESLGLHLSTVILVTAYHCPRHQFPKCGICWLVVMPSSCMSTTDGEKKNLGPKKGELLEDSDQPRSKNRAQDMIQARYCFCYVALSKLTAPRVLNPTLMVIGRKATEDWVTYACRVFDFWTIKFSVVAPSRCPVTMQMDGNTMAYILLGCQVLATSSDRLFAIRSRLVNDVDVGALNSSKTAYPRQRRRFAISSQPDYDEHIQPQYRVATITKLGVSNSRPKQVAPELGISDKYMRHLCDSKPRNWGKLLQHSQCNVLN</sequence>
<dbReference type="InterPro" id="IPR033979">
    <property type="entry name" value="MINDY_domain"/>
</dbReference>
<feature type="region of interest" description="Disordered" evidence="2">
    <location>
        <begin position="1545"/>
        <end position="1569"/>
    </location>
</feature>
<gene>
    <name evidence="4" type="ORF">CLF_101390</name>
</gene>
<feature type="region of interest" description="Disordered" evidence="2">
    <location>
        <begin position="909"/>
        <end position="933"/>
    </location>
</feature>
<dbReference type="GO" id="GO:0005509">
    <property type="term" value="F:calcium ion binding"/>
    <property type="evidence" value="ECO:0007669"/>
    <property type="project" value="InterPro"/>
</dbReference>
<dbReference type="InterPro" id="IPR002048">
    <property type="entry name" value="EF_hand_dom"/>
</dbReference>
<dbReference type="Proteomes" id="UP000008909">
    <property type="component" value="Unassembled WGS sequence"/>
</dbReference>
<dbReference type="GO" id="GO:0004843">
    <property type="term" value="F:cysteine-type deubiquitinase activity"/>
    <property type="evidence" value="ECO:0007669"/>
    <property type="project" value="InterPro"/>
</dbReference>
<feature type="region of interest" description="Disordered" evidence="2">
    <location>
        <begin position="1405"/>
        <end position="1471"/>
    </location>
</feature>
<evidence type="ECO:0000259" key="3">
    <source>
        <dbReference type="PROSITE" id="PS50222"/>
    </source>
</evidence>
<feature type="compositionally biased region" description="Basic and acidic residues" evidence="2">
    <location>
        <begin position="80"/>
        <end position="90"/>
    </location>
</feature>
<dbReference type="GO" id="GO:0005829">
    <property type="term" value="C:cytosol"/>
    <property type="evidence" value="ECO:0007669"/>
    <property type="project" value="TreeGrafter"/>
</dbReference>
<dbReference type="GO" id="GO:0016807">
    <property type="term" value="F:cysteine-type carboxypeptidase activity"/>
    <property type="evidence" value="ECO:0007669"/>
    <property type="project" value="TreeGrafter"/>
</dbReference>
<name>G7Y5M7_CLOSI</name>
<feature type="compositionally biased region" description="Polar residues" evidence="2">
    <location>
        <begin position="921"/>
        <end position="933"/>
    </location>
</feature>
<comment type="similarity">
    <text evidence="1">Belongs to the MINDY deubiquitinase family. FAM63 subfamily.</text>
</comment>
<evidence type="ECO:0000256" key="1">
    <source>
        <dbReference type="ARBA" id="ARBA00006616"/>
    </source>
</evidence>